<evidence type="ECO:0000313" key="2">
    <source>
        <dbReference type="EnsemblProtists" id="HpaP803793"/>
    </source>
</evidence>
<dbReference type="AlphaFoldDB" id="M4BBX8"/>
<accession>M4BBX8</accession>
<evidence type="ECO:0000256" key="1">
    <source>
        <dbReference type="SAM" id="Phobius"/>
    </source>
</evidence>
<dbReference type="InParanoid" id="M4BBX8"/>
<dbReference type="Proteomes" id="UP000011713">
    <property type="component" value="Unassembled WGS sequence"/>
</dbReference>
<reference evidence="2" key="2">
    <citation type="submission" date="2015-06" db="UniProtKB">
        <authorList>
            <consortium name="EnsemblProtists"/>
        </authorList>
    </citation>
    <scope>IDENTIFICATION</scope>
    <source>
        <strain evidence="2">Emoy2</strain>
    </source>
</reference>
<sequence length="92" mass="10188">MLYFADDELSYTWPGKRAGNWLAAVLVSALESSERLDAVVQGPLVAGTSPLALVAVLLLVMWLTVVIRWDAIAAASGRLRLFQLKMKMKRRT</sequence>
<keyword evidence="1" id="KW-1133">Transmembrane helix</keyword>
<dbReference type="VEuPathDB" id="FungiDB:HpaG803792"/>
<dbReference type="EnsemblProtists" id="HpaT803792">
    <property type="protein sequence ID" value="HpaP803792"/>
    <property type="gene ID" value="HpaG803792"/>
</dbReference>
<keyword evidence="3" id="KW-1185">Reference proteome</keyword>
<dbReference type="HOGENOM" id="CLU_2417877_0_0_1"/>
<dbReference type="EnsemblProtists" id="HpaT803793">
    <property type="protein sequence ID" value="HpaP803793"/>
    <property type="gene ID" value="HpaG803793"/>
</dbReference>
<keyword evidence="1" id="KW-0812">Transmembrane</keyword>
<evidence type="ECO:0000313" key="3">
    <source>
        <dbReference type="Proteomes" id="UP000011713"/>
    </source>
</evidence>
<organism evidence="2 3">
    <name type="scientific">Hyaloperonospora arabidopsidis (strain Emoy2)</name>
    <name type="common">Downy mildew agent</name>
    <name type="synonym">Peronospora arabidopsidis</name>
    <dbReference type="NCBI Taxonomy" id="559515"/>
    <lineage>
        <taxon>Eukaryota</taxon>
        <taxon>Sar</taxon>
        <taxon>Stramenopiles</taxon>
        <taxon>Oomycota</taxon>
        <taxon>Peronosporomycetes</taxon>
        <taxon>Peronosporales</taxon>
        <taxon>Peronosporaceae</taxon>
        <taxon>Hyaloperonospora</taxon>
    </lineage>
</organism>
<reference evidence="3" key="1">
    <citation type="journal article" date="2010" name="Science">
        <title>Signatures of adaptation to obligate biotrophy in the Hyaloperonospora arabidopsidis genome.</title>
        <authorList>
            <person name="Baxter L."/>
            <person name="Tripathy S."/>
            <person name="Ishaque N."/>
            <person name="Boot N."/>
            <person name="Cabral A."/>
            <person name="Kemen E."/>
            <person name="Thines M."/>
            <person name="Ah-Fong A."/>
            <person name="Anderson R."/>
            <person name="Badejoko W."/>
            <person name="Bittner-Eddy P."/>
            <person name="Boore J.L."/>
            <person name="Chibucos M.C."/>
            <person name="Coates M."/>
            <person name="Dehal P."/>
            <person name="Delehaunty K."/>
            <person name="Dong S."/>
            <person name="Downton P."/>
            <person name="Dumas B."/>
            <person name="Fabro G."/>
            <person name="Fronick C."/>
            <person name="Fuerstenberg S.I."/>
            <person name="Fulton L."/>
            <person name="Gaulin E."/>
            <person name="Govers F."/>
            <person name="Hughes L."/>
            <person name="Humphray S."/>
            <person name="Jiang R.H."/>
            <person name="Judelson H."/>
            <person name="Kamoun S."/>
            <person name="Kyung K."/>
            <person name="Meijer H."/>
            <person name="Minx P."/>
            <person name="Morris P."/>
            <person name="Nelson J."/>
            <person name="Phuntumart V."/>
            <person name="Qutob D."/>
            <person name="Rehmany A."/>
            <person name="Rougon-Cardoso A."/>
            <person name="Ryden P."/>
            <person name="Torto-Alalibo T."/>
            <person name="Studholme D."/>
            <person name="Wang Y."/>
            <person name="Win J."/>
            <person name="Wood J."/>
            <person name="Clifton S.W."/>
            <person name="Rogers J."/>
            <person name="Van den Ackerveken G."/>
            <person name="Jones J.D."/>
            <person name="McDowell J.M."/>
            <person name="Beynon J."/>
            <person name="Tyler B.M."/>
        </authorList>
    </citation>
    <scope>NUCLEOTIDE SEQUENCE [LARGE SCALE GENOMIC DNA]</scope>
    <source>
        <strain evidence="3">Emoy2</strain>
    </source>
</reference>
<keyword evidence="1" id="KW-0472">Membrane</keyword>
<proteinExistence type="predicted"/>
<name>M4BBX8_HYAAE</name>
<protein>
    <submittedName>
        <fullName evidence="2">Uncharacterized protein</fullName>
    </submittedName>
</protein>
<dbReference type="eggNOG" id="ENOG502SPXJ">
    <property type="taxonomic scope" value="Eukaryota"/>
</dbReference>
<feature type="transmembrane region" description="Helical" evidence="1">
    <location>
        <begin position="51"/>
        <end position="81"/>
    </location>
</feature>
<dbReference type="EMBL" id="JH598116">
    <property type="status" value="NOT_ANNOTATED_CDS"/>
    <property type="molecule type" value="Genomic_DNA"/>
</dbReference>